<dbReference type="AlphaFoldDB" id="A0A3M7S7F7"/>
<evidence type="ECO:0000313" key="1">
    <source>
        <dbReference type="EMBL" id="RNA31510.1"/>
    </source>
</evidence>
<reference evidence="1 2" key="1">
    <citation type="journal article" date="2018" name="Sci. Rep.">
        <title>Genomic signatures of local adaptation to the degree of environmental predictability in rotifers.</title>
        <authorList>
            <person name="Franch-Gras L."/>
            <person name="Hahn C."/>
            <person name="Garcia-Roger E.M."/>
            <person name="Carmona M.J."/>
            <person name="Serra M."/>
            <person name="Gomez A."/>
        </authorList>
    </citation>
    <scope>NUCLEOTIDE SEQUENCE [LARGE SCALE GENOMIC DNA]</scope>
    <source>
        <strain evidence="1">HYR1</strain>
    </source>
</reference>
<sequence>MAGLVHKRKPLMPYIFEQFIFIFKLLNCIRCYFNCTNQTKTGGHSGRLKIIKNFAFILGLNEYNILLIEK</sequence>
<comment type="caution">
    <text evidence="1">The sequence shown here is derived from an EMBL/GenBank/DDBJ whole genome shotgun (WGS) entry which is preliminary data.</text>
</comment>
<accession>A0A3M7S7F7</accession>
<organism evidence="1 2">
    <name type="scientific">Brachionus plicatilis</name>
    <name type="common">Marine rotifer</name>
    <name type="synonym">Brachionus muelleri</name>
    <dbReference type="NCBI Taxonomy" id="10195"/>
    <lineage>
        <taxon>Eukaryota</taxon>
        <taxon>Metazoa</taxon>
        <taxon>Spiralia</taxon>
        <taxon>Gnathifera</taxon>
        <taxon>Rotifera</taxon>
        <taxon>Eurotatoria</taxon>
        <taxon>Monogononta</taxon>
        <taxon>Pseudotrocha</taxon>
        <taxon>Ploima</taxon>
        <taxon>Brachionidae</taxon>
        <taxon>Brachionus</taxon>
    </lineage>
</organism>
<gene>
    <name evidence="1" type="ORF">BpHYR1_026845</name>
</gene>
<dbReference type="Proteomes" id="UP000276133">
    <property type="component" value="Unassembled WGS sequence"/>
</dbReference>
<evidence type="ECO:0000313" key="2">
    <source>
        <dbReference type="Proteomes" id="UP000276133"/>
    </source>
</evidence>
<proteinExistence type="predicted"/>
<name>A0A3M7S7F7_BRAPC</name>
<keyword evidence="2" id="KW-1185">Reference proteome</keyword>
<dbReference type="EMBL" id="REGN01001934">
    <property type="protein sequence ID" value="RNA31510.1"/>
    <property type="molecule type" value="Genomic_DNA"/>
</dbReference>
<protein>
    <submittedName>
        <fullName evidence="1">Uncharacterized protein</fullName>
    </submittedName>
</protein>